<gene>
    <name evidence="2" type="ORF">BGW38_008038</name>
</gene>
<organism evidence="2 3">
    <name type="scientific">Lunasporangiospora selenospora</name>
    <dbReference type="NCBI Taxonomy" id="979761"/>
    <lineage>
        <taxon>Eukaryota</taxon>
        <taxon>Fungi</taxon>
        <taxon>Fungi incertae sedis</taxon>
        <taxon>Mucoromycota</taxon>
        <taxon>Mortierellomycotina</taxon>
        <taxon>Mortierellomycetes</taxon>
        <taxon>Mortierellales</taxon>
        <taxon>Mortierellaceae</taxon>
        <taxon>Lunasporangiospora</taxon>
    </lineage>
</organism>
<evidence type="ECO:0000313" key="3">
    <source>
        <dbReference type="Proteomes" id="UP000780801"/>
    </source>
</evidence>
<reference evidence="2" key="1">
    <citation type="journal article" date="2020" name="Fungal Divers.">
        <title>Resolving the Mortierellaceae phylogeny through synthesis of multi-gene phylogenetics and phylogenomics.</title>
        <authorList>
            <person name="Vandepol N."/>
            <person name="Liber J."/>
            <person name="Desiro A."/>
            <person name="Na H."/>
            <person name="Kennedy M."/>
            <person name="Barry K."/>
            <person name="Grigoriev I.V."/>
            <person name="Miller A.N."/>
            <person name="O'Donnell K."/>
            <person name="Stajich J.E."/>
            <person name="Bonito G."/>
        </authorList>
    </citation>
    <scope>NUCLEOTIDE SEQUENCE</scope>
    <source>
        <strain evidence="2">KOD1015</strain>
    </source>
</reference>
<keyword evidence="3" id="KW-1185">Reference proteome</keyword>
<evidence type="ECO:0000313" key="2">
    <source>
        <dbReference type="EMBL" id="KAF9583947.1"/>
    </source>
</evidence>
<feature type="region of interest" description="Disordered" evidence="1">
    <location>
        <begin position="51"/>
        <end position="104"/>
    </location>
</feature>
<dbReference type="AlphaFoldDB" id="A0A9P6KGL0"/>
<evidence type="ECO:0000256" key="1">
    <source>
        <dbReference type="SAM" id="MobiDB-lite"/>
    </source>
</evidence>
<feature type="non-terminal residue" evidence="2">
    <location>
        <position position="154"/>
    </location>
</feature>
<comment type="caution">
    <text evidence="2">The sequence shown here is derived from an EMBL/GenBank/DDBJ whole genome shotgun (WGS) entry which is preliminary data.</text>
</comment>
<accession>A0A9P6KGL0</accession>
<protein>
    <submittedName>
        <fullName evidence="2">Uncharacterized protein</fullName>
    </submittedName>
</protein>
<feature type="compositionally biased region" description="Low complexity" evidence="1">
    <location>
        <begin position="62"/>
        <end position="80"/>
    </location>
</feature>
<feature type="compositionally biased region" description="Basic and acidic residues" evidence="1">
    <location>
        <begin position="91"/>
        <end position="102"/>
    </location>
</feature>
<sequence length="154" mass="16652">MFRLVITRCARQRSQLAANFARDHVAKGTALATKVDPRLLRVSYSSASSVLLRHHNHPHPAPSAQDATAKAASASASGSSENDDPTGIGHEGLETIDPKDFPELFPESADLDAEIEGEGNSASVLLSDKKREEEEFSWFVDESYPDKLDGSSTD</sequence>
<dbReference type="Proteomes" id="UP000780801">
    <property type="component" value="Unassembled WGS sequence"/>
</dbReference>
<dbReference type="OrthoDB" id="21330at2759"/>
<proteinExistence type="predicted"/>
<name>A0A9P6KGL0_9FUNG</name>
<dbReference type="EMBL" id="JAABOA010000542">
    <property type="protein sequence ID" value="KAF9583947.1"/>
    <property type="molecule type" value="Genomic_DNA"/>
</dbReference>